<proteinExistence type="inferred from homology"/>
<dbReference type="SUPFAM" id="SSF48264">
    <property type="entry name" value="Cytochrome P450"/>
    <property type="match status" value="1"/>
</dbReference>
<comment type="similarity">
    <text evidence="2">Belongs to the cytochrome P450 family.</text>
</comment>
<feature type="transmembrane region" description="Helical" evidence="8">
    <location>
        <begin position="6"/>
        <end position="24"/>
    </location>
</feature>
<organism evidence="9 10">
    <name type="scientific">Microthlaspi erraticum</name>
    <dbReference type="NCBI Taxonomy" id="1685480"/>
    <lineage>
        <taxon>Eukaryota</taxon>
        <taxon>Viridiplantae</taxon>
        <taxon>Streptophyta</taxon>
        <taxon>Embryophyta</taxon>
        <taxon>Tracheophyta</taxon>
        <taxon>Spermatophyta</taxon>
        <taxon>Magnoliopsida</taxon>
        <taxon>eudicotyledons</taxon>
        <taxon>Gunneridae</taxon>
        <taxon>Pentapetalae</taxon>
        <taxon>rosids</taxon>
        <taxon>malvids</taxon>
        <taxon>Brassicales</taxon>
        <taxon>Brassicaceae</taxon>
        <taxon>Coluteocarpeae</taxon>
        <taxon>Microthlaspi</taxon>
    </lineage>
</organism>
<sequence>MASISLFEASVAFFCFIILCFFHFKKPHDGFLRNWPGVGMLPGLLMEFHQIYEFTVEILRNSNLTFQFKGPWFLGMDMLFTVDQANIHHIISSNFTNYIKGPEFKEVFDVLGDGILTADSELWKNLRKASKVMFSHQGFRRLSMSTTRRKLEEGLVPLFNRISEEGTVVDLQDVFVRFMFDTTLVTVTGSSDPRSLSIEMPEVGEFAKALNDVGEAIMYRHVKPMFLWKLQRWFGFGQEKKLSKANDTLNRMCTVYINKERGDKITRCYQ</sequence>
<dbReference type="InterPro" id="IPR036396">
    <property type="entry name" value="Cyt_P450_sf"/>
</dbReference>
<keyword evidence="8" id="KW-0472">Membrane</keyword>
<comment type="cofactor">
    <cofactor evidence="1">
        <name>heme</name>
        <dbReference type="ChEBI" id="CHEBI:30413"/>
    </cofactor>
</comment>
<evidence type="ECO:0000256" key="8">
    <source>
        <dbReference type="SAM" id="Phobius"/>
    </source>
</evidence>
<keyword evidence="8" id="KW-1133">Transmembrane helix</keyword>
<evidence type="ECO:0000313" key="10">
    <source>
        <dbReference type="Proteomes" id="UP000467841"/>
    </source>
</evidence>
<dbReference type="AlphaFoldDB" id="A0A6D2KTU0"/>
<keyword evidence="7" id="KW-0503">Monooxygenase</keyword>
<dbReference type="InterPro" id="IPR001128">
    <property type="entry name" value="Cyt_P450"/>
</dbReference>
<reference evidence="9" key="1">
    <citation type="submission" date="2020-01" db="EMBL/GenBank/DDBJ databases">
        <authorList>
            <person name="Mishra B."/>
        </authorList>
    </citation>
    <scope>NUCLEOTIDE SEQUENCE [LARGE SCALE GENOMIC DNA]</scope>
</reference>
<evidence type="ECO:0000256" key="3">
    <source>
        <dbReference type="ARBA" id="ARBA00022617"/>
    </source>
</evidence>
<protein>
    <recommendedName>
        <fullName evidence="11">Cytochrome P450</fullName>
    </recommendedName>
</protein>
<gene>
    <name evidence="9" type="ORF">MERR_LOCUS42763</name>
</gene>
<dbReference type="GO" id="GO:0020037">
    <property type="term" value="F:heme binding"/>
    <property type="evidence" value="ECO:0007669"/>
    <property type="project" value="InterPro"/>
</dbReference>
<dbReference type="OrthoDB" id="1109551at2759"/>
<evidence type="ECO:0008006" key="11">
    <source>
        <dbReference type="Google" id="ProtNLM"/>
    </source>
</evidence>
<keyword evidence="8" id="KW-0812">Transmembrane</keyword>
<dbReference type="GO" id="GO:0005506">
    <property type="term" value="F:iron ion binding"/>
    <property type="evidence" value="ECO:0007669"/>
    <property type="project" value="InterPro"/>
</dbReference>
<evidence type="ECO:0000256" key="2">
    <source>
        <dbReference type="ARBA" id="ARBA00010617"/>
    </source>
</evidence>
<dbReference type="GO" id="GO:0016705">
    <property type="term" value="F:oxidoreductase activity, acting on paired donors, with incorporation or reduction of molecular oxygen"/>
    <property type="evidence" value="ECO:0007669"/>
    <property type="project" value="InterPro"/>
</dbReference>
<evidence type="ECO:0000313" key="9">
    <source>
        <dbReference type="EMBL" id="CAA7055527.1"/>
    </source>
</evidence>
<accession>A0A6D2KTU0</accession>
<evidence type="ECO:0000256" key="4">
    <source>
        <dbReference type="ARBA" id="ARBA00022723"/>
    </source>
</evidence>
<evidence type="ECO:0000256" key="7">
    <source>
        <dbReference type="ARBA" id="ARBA00023033"/>
    </source>
</evidence>
<keyword evidence="6" id="KW-0408">Iron</keyword>
<keyword evidence="10" id="KW-1185">Reference proteome</keyword>
<dbReference type="Proteomes" id="UP000467841">
    <property type="component" value="Unassembled WGS sequence"/>
</dbReference>
<keyword evidence="5" id="KW-0560">Oxidoreductase</keyword>
<dbReference type="Gene3D" id="1.10.630.10">
    <property type="entry name" value="Cytochrome P450"/>
    <property type="match status" value="1"/>
</dbReference>
<evidence type="ECO:0000256" key="5">
    <source>
        <dbReference type="ARBA" id="ARBA00023002"/>
    </source>
</evidence>
<keyword evidence="4" id="KW-0479">Metal-binding</keyword>
<evidence type="ECO:0000256" key="6">
    <source>
        <dbReference type="ARBA" id="ARBA00023004"/>
    </source>
</evidence>
<dbReference type="EMBL" id="CACVBM020001607">
    <property type="protein sequence ID" value="CAA7055527.1"/>
    <property type="molecule type" value="Genomic_DNA"/>
</dbReference>
<evidence type="ECO:0000256" key="1">
    <source>
        <dbReference type="ARBA" id="ARBA00001971"/>
    </source>
</evidence>
<dbReference type="GO" id="GO:0004497">
    <property type="term" value="F:monooxygenase activity"/>
    <property type="evidence" value="ECO:0007669"/>
    <property type="project" value="UniProtKB-KW"/>
</dbReference>
<dbReference type="PANTHER" id="PTHR24296">
    <property type="entry name" value="CYTOCHROME P450"/>
    <property type="match status" value="1"/>
</dbReference>
<comment type="caution">
    <text evidence="9">The sequence shown here is derived from an EMBL/GenBank/DDBJ whole genome shotgun (WGS) entry which is preliminary data.</text>
</comment>
<name>A0A6D2KTU0_9BRAS</name>
<dbReference type="Pfam" id="PF00067">
    <property type="entry name" value="p450"/>
    <property type="match status" value="1"/>
</dbReference>
<keyword evidence="3" id="KW-0349">Heme</keyword>